<dbReference type="EMBL" id="QJKD01000003">
    <property type="protein sequence ID" value="PXX55339.1"/>
    <property type="molecule type" value="Genomic_DNA"/>
</dbReference>
<reference evidence="2 3" key="1">
    <citation type="submission" date="2018-05" db="EMBL/GenBank/DDBJ databases">
        <title>Genomic Encyclopedia of Type Strains, Phase IV (KMG-IV): sequencing the most valuable type-strain genomes for metagenomic binning, comparative biology and taxonomic classification.</title>
        <authorList>
            <person name="Goeker M."/>
        </authorList>
    </citation>
    <scope>NUCLEOTIDE SEQUENCE [LARGE SCALE GENOMIC DNA]</scope>
    <source>
        <strain evidence="2 3">DSM 24995</strain>
    </source>
</reference>
<gene>
    <name evidence="2" type="ORF">DFR60_103397</name>
</gene>
<dbReference type="GO" id="GO:0005576">
    <property type="term" value="C:extracellular region"/>
    <property type="evidence" value="ECO:0007669"/>
    <property type="project" value="InterPro"/>
</dbReference>
<evidence type="ECO:0000313" key="2">
    <source>
        <dbReference type="EMBL" id="PXX55339.1"/>
    </source>
</evidence>
<keyword evidence="2" id="KW-0808">Transferase</keyword>
<comment type="caution">
    <text evidence="2">The sequence shown here is derived from an EMBL/GenBank/DDBJ whole genome shotgun (WGS) entry which is preliminary data.</text>
</comment>
<evidence type="ECO:0000259" key="1">
    <source>
        <dbReference type="Pfam" id="PF03496"/>
    </source>
</evidence>
<dbReference type="AlphaFoldDB" id="A0A2V3YDR0"/>
<dbReference type="SUPFAM" id="SSF56399">
    <property type="entry name" value="ADP-ribosylation"/>
    <property type="match status" value="1"/>
</dbReference>
<dbReference type="GeneID" id="86060897"/>
<sequence>MFREKYIIDDYSYNGIVYRAVSCKELEKMYVSWSKNLSFKEKKAFQKYRKKINLSNNINANLREGKESLEAKIISQALSRAKLSNNIIVYRNLARHENEDMKNRIEGEIFKRNDFKGMHVKKIIRKTWPISNSAGYMILLIPRGAHVAYINNLTRLYRNEKELLIDRNQQFQLIKVIKVLGKLGYVTLLKV</sequence>
<accession>A0A2V3YDR0</accession>
<name>A0A2V3YDR0_9FIRM</name>
<dbReference type="RefSeq" id="WP_110322407.1">
    <property type="nucleotide sequence ID" value="NZ_QJKD01000003.1"/>
</dbReference>
<protein>
    <submittedName>
        <fullName evidence="2">ADP-ribosyltransferase exoenzyme</fullName>
    </submittedName>
</protein>
<proteinExistence type="predicted"/>
<dbReference type="Gene3D" id="3.90.176.10">
    <property type="entry name" value="Toxin ADP-ribosyltransferase, Chain A, domain 1"/>
    <property type="match status" value="1"/>
</dbReference>
<evidence type="ECO:0000313" key="3">
    <source>
        <dbReference type="Proteomes" id="UP000248057"/>
    </source>
</evidence>
<dbReference type="Proteomes" id="UP000248057">
    <property type="component" value="Unassembled WGS sequence"/>
</dbReference>
<keyword evidence="3" id="KW-1185">Reference proteome</keyword>
<dbReference type="InterPro" id="IPR003540">
    <property type="entry name" value="ADP-ribosyltransferase"/>
</dbReference>
<dbReference type="Pfam" id="PF03496">
    <property type="entry name" value="ADPrib_exo_Tox"/>
    <property type="match status" value="1"/>
</dbReference>
<dbReference type="GO" id="GO:0016740">
    <property type="term" value="F:transferase activity"/>
    <property type="evidence" value="ECO:0007669"/>
    <property type="project" value="UniProtKB-KW"/>
</dbReference>
<dbReference type="PROSITE" id="PS51996">
    <property type="entry name" value="TR_MART"/>
    <property type="match status" value="1"/>
</dbReference>
<organism evidence="2 3">
    <name type="scientific">Hungatella effluvii</name>
    <dbReference type="NCBI Taxonomy" id="1096246"/>
    <lineage>
        <taxon>Bacteria</taxon>
        <taxon>Bacillati</taxon>
        <taxon>Bacillota</taxon>
        <taxon>Clostridia</taxon>
        <taxon>Lachnospirales</taxon>
        <taxon>Lachnospiraceae</taxon>
        <taxon>Hungatella</taxon>
    </lineage>
</organism>
<feature type="domain" description="ADP ribosyltransferase" evidence="1">
    <location>
        <begin position="28"/>
        <end position="176"/>
    </location>
</feature>